<feature type="region of interest" description="Disordered" evidence="1">
    <location>
        <begin position="1"/>
        <end position="61"/>
    </location>
</feature>
<dbReference type="EMBL" id="LZPO01034919">
    <property type="protein sequence ID" value="OBS76400.1"/>
    <property type="molecule type" value="Genomic_DNA"/>
</dbReference>
<evidence type="ECO:0000313" key="3">
    <source>
        <dbReference type="Proteomes" id="UP000092124"/>
    </source>
</evidence>
<reference evidence="2 3" key="1">
    <citation type="submission" date="2016-06" db="EMBL/GenBank/DDBJ databases">
        <title>The Draft Genome Sequence and Annotation of the Desert Woodrat Neotoma lepida.</title>
        <authorList>
            <person name="Campbell M."/>
            <person name="Oakeson K.F."/>
            <person name="Yandell M."/>
            <person name="Halpert J.R."/>
            <person name="Dearing D."/>
        </authorList>
    </citation>
    <scope>NUCLEOTIDE SEQUENCE [LARGE SCALE GENOMIC DNA]</scope>
    <source>
        <strain evidence="2">417</strain>
        <tissue evidence="2">Liver</tissue>
    </source>
</reference>
<keyword evidence="3" id="KW-1185">Reference proteome</keyword>
<gene>
    <name evidence="2" type="ORF">A6R68_17138</name>
</gene>
<dbReference type="Proteomes" id="UP000092124">
    <property type="component" value="Unassembled WGS sequence"/>
</dbReference>
<comment type="caution">
    <text evidence="2">The sequence shown here is derived from an EMBL/GenBank/DDBJ whole genome shotgun (WGS) entry which is preliminary data.</text>
</comment>
<dbReference type="AlphaFoldDB" id="A0A1A6HEP4"/>
<evidence type="ECO:0000313" key="2">
    <source>
        <dbReference type="EMBL" id="OBS76400.1"/>
    </source>
</evidence>
<name>A0A1A6HEP4_NEOLE</name>
<accession>A0A1A6HEP4</accession>
<organism evidence="2 3">
    <name type="scientific">Neotoma lepida</name>
    <name type="common">Desert woodrat</name>
    <dbReference type="NCBI Taxonomy" id="56216"/>
    <lineage>
        <taxon>Eukaryota</taxon>
        <taxon>Metazoa</taxon>
        <taxon>Chordata</taxon>
        <taxon>Craniata</taxon>
        <taxon>Vertebrata</taxon>
        <taxon>Euteleostomi</taxon>
        <taxon>Mammalia</taxon>
        <taxon>Eutheria</taxon>
        <taxon>Euarchontoglires</taxon>
        <taxon>Glires</taxon>
        <taxon>Rodentia</taxon>
        <taxon>Myomorpha</taxon>
        <taxon>Muroidea</taxon>
        <taxon>Cricetidae</taxon>
        <taxon>Neotominae</taxon>
        <taxon>Neotoma</taxon>
    </lineage>
</organism>
<evidence type="ECO:0000256" key="1">
    <source>
        <dbReference type="SAM" id="MobiDB-lite"/>
    </source>
</evidence>
<proteinExistence type="predicted"/>
<feature type="compositionally biased region" description="Basic residues" evidence="1">
    <location>
        <begin position="1"/>
        <end position="14"/>
    </location>
</feature>
<sequence length="119" mass="13405">MKRMRKKRKMKKMMMNKQDSRSGDEKRDYEEEVRPLNVSEGLLHSHHEPGGQAVSGPGAHRSVSPLPIRLLLTAAVRARGHQLHEDQDGAVSLPRSLEKKNTTTPILLALPLPRVFTKP</sequence>
<feature type="compositionally biased region" description="Basic and acidic residues" evidence="1">
    <location>
        <begin position="18"/>
        <end position="34"/>
    </location>
</feature>
<protein>
    <submittedName>
        <fullName evidence="2">Uncharacterized protein</fullName>
    </submittedName>
</protein>